<dbReference type="GO" id="GO:0000978">
    <property type="term" value="F:RNA polymerase II cis-regulatory region sequence-specific DNA binding"/>
    <property type="evidence" value="ECO:0007669"/>
    <property type="project" value="TreeGrafter"/>
</dbReference>
<feature type="binding site" evidence="12">
    <location>
        <position position="100"/>
    </location>
    <ligand>
        <name>Zn(2+)</name>
        <dbReference type="ChEBI" id="CHEBI:29105"/>
    </ligand>
</feature>
<dbReference type="SUPFAM" id="SSF57667">
    <property type="entry name" value="beta-beta-alpha zinc fingers"/>
    <property type="match status" value="3"/>
</dbReference>
<proteinExistence type="predicted"/>
<comment type="subcellular location">
    <subcellularLocation>
        <location evidence="2">Nucleus</location>
    </subcellularLocation>
</comment>
<dbReference type="GO" id="GO:0008270">
    <property type="term" value="F:zinc ion binding"/>
    <property type="evidence" value="ECO:0007669"/>
    <property type="project" value="UniProtKB-UniRule"/>
</dbReference>
<feature type="domain" description="ZAD" evidence="14">
    <location>
        <begin position="52"/>
        <end position="124"/>
    </location>
</feature>
<accession>A0A194RP61</accession>
<dbReference type="InterPro" id="IPR050589">
    <property type="entry name" value="Ikaros_C2H2-ZF"/>
</dbReference>
<dbReference type="FunFam" id="3.30.160.60:FF:000097">
    <property type="entry name" value="Zinc finger protein"/>
    <property type="match status" value="1"/>
</dbReference>
<evidence type="ECO:0000256" key="10">
    <source>
        <dbReference type="ARBA" id="ARBA00023242"/>
    </source>
</evidence>
<evidence type="ECO:0000256" key="11">
    <source>
        <dbReference type="PROSITE-ProRule" id="PRU00042"/>
    </source>
</evidence>
<dbReference type="PROSITE" id="PS51915">
    <property type="entry name" value="ZAD"/>
    <property type="match status" value="1"/>
</dbReference>
<dbReference type="InterPro" id="IPR036236">
    <property type="entry name" value="Znf_C2H2_sf"/>
</dbReference>
<evidence type="ECO:0000256" key="5">
    <source>
        <dbReference type="ARBA" id="ARBA00022771"/>
    </source>
</evidence>
<feature type="domain" description="C2H2-type" evidence="13">
    <location>
        <begin position="320"/>
        <end position="348"/>
    </location>
</feature>
<dbReference type="KEGG" id="pmac:106715981"/>
<dbReference type="InterPro" id="IPR012934">
    <property type="entry name" value="Znf_AD"/>
</dbReference>
<dbReference type="InterPro" id="IPR013087">
    <property type="entry name" value="Znf_C2H2_type"/>
</dbReference>
<dbReference type="SMART" id="SM00868">
    <property type="entry name" value="zf-AD"/>
    <property type="match status" value="1"/>
</dbReference>
<evidence type="ECO:0000256" key="12">
    <source>
        <dbReference type="PROSITE-ProRule" id="PRU01263"/>
    </source>
</evidence>
<dbReference type="Gene3D" id="3.30.160.60">
    <property type="entry name" value="Classic Zinc Finger"/>
    <property type="match status" value="5"/>
</dbReference>
<evidence type="ECO:0000256" key="4">
    <source>
        <dbReference type="ARBA" id="ARBA00022737"/>
    </source>
</evidence>
<evidence type="ECO:0000313" key="15">
    <source>
        <dbReference type="EMBL" id="KPJ19633.1"/>
    </source>
</evidence>
<evidence type="ECO:0000256" key="6">
    <source>
        <dbReference type="ARBA" id="ARBA00022833"/>
    </source>
</evidence>
<dbReference type="PROSITE" id="PS00028">
    <property type="entry name" value="ZINC_FINGER_C2H2_1"/>
    <property type="match status" value="5"/>
</dbReference>
<dbReference type="OrthoDB" id="654211at2759"/>
<name>A0A194RP61_PAPMA</name>
<dbReference type="GO" id="GO:0003700">
    <property type="term" value="F:DNA-binding transcription factor activity"/>
    <property type="evidence" value="ECO:0007669"/>
    <property type="project" value="TreeGrafter"/>
</dbReference>
<dbReference type="PANTHER" id="PTHR24404">
    <property type="entry name" value="ZINC FINGER PROTEIN"/>
    <property type="match status" value="1"/>
</dbReference>
<dbReference type="SUPFAM" id="SSF57716">
    <property type="entry name" value="Glucocorticoid receptor-like (DNA-binding domain)"/>
    <property type="match status" value="1"/>
</dbReference>
<keyword evidence="6 12" id="KW-0862">Zinc</keyword>
<keyword evidence="3 12" id="KW-0479">Metal-binding</keyword>
<keyword evidence="8" id="KW-0238">DNA-binding</keyword>
<dbReference type="Pfam" id="PF00096">
    <property type="entry name" value="zf-C2H2"/>
    <property type="match status" value="4"/>
</dbReference>
<evidence type="ECO:0000256" key="3">
    <source>
        <dbReference type="ARBA" id="ARBA00022723"/>
    </source>
</evidence>
<dbReference type="SMART" id="SM00355">
    <property type="entry name" value="ZnF_C2H2"/>
    <property type="match status" value="7"/>
</dbReference>
<feature type="binding site" evidence="12">
    <location>
        <position position="57"/>
    </location>
    <ligand>
        <name>Zn(2+)</name>
        <dbReference type="ChEBI" id="CHEBI:29105"/>
    </ligand>
</feature>
<feature type="domain" description="C2H2-type" evidence="13">
    <location>
        <begin position="235"/>
        <end position="262"/>
    </location>
</feature>
<feature type="domain" description="C2H2-type" evidence="13">
    <location>
        <begin position="263"/>
        <end position="290"/>
    </location>
</feature>
<comment type="function">
    <text evidence="1">May be involved in transcriptional regulation.</text>
</comment>
<evidence type="ECO:0000256" key="9">
    <source>
        <dbReference type="ARBA" id="ARBA00023163"/>
    </source>
</evidence>
<evidence type="ECO:0000256" key="1">
    <source>
        <dbReference type="ARBA" id="ARBA00003767"/>
    </source>
</evidence>
<keyword evidence="5 11" id="KW-0863">Zinc-finger</keyword>
<feature type="domain" description="C2H2-type" evidence="13">
    <location>
        <begin position="207"/>
        <end position="234"/>
    </location>
</feature>
<evidence type="ECO:0000256" key="7">
    <source>
        <dbReference type="ARBA" id="ARBA00023015"/>
    </source>
</evidence>
<dbReference type="EMBL" id="KQ459875">
    <property type="protein sequence ID" value="KPJ19633.1"/>
    <property type="molecule type" value="Genomic_DNA"/>
</dbReference>
<dbReference type="AlphaFoldDB" id="A0A194RP61"/>
<dbReference type="Gene3D" id="3.40.1800.20">
    <property type="match status" value="1"/>
</dbReference>
<protein>
    <submittedName>
        <fullName evidence="15">Zinc finger protein 26</fullName>
    </submittedName>
</protein>
<evidence type="ECO:0000256" key="8">
    <source>
        <dbReference type="ARBA" id="ARBA00023125"/>
    </source>
</evidence>
<feature type="binding site" evidence="12">
    <location>
        <position position="97"/>
    </location>
    <ligand>
        <name>Zn(2+)</name>
        <dbReference type="ChEBI" id="CHEBI:29105"/>
    </ligand>
</feature>
<gene>
    <name evidence="15" type="ORF">RR48_06493</name>
</gene>
<keyword evidence="4" id="KW-0677">Repeat</keyword>
<dbReference type="GO" id="GO:0005634">
    <property type="term" value="C:nucleus"/>
    <property type="evidence" value="ECO:0007669"/>
    <property type="project" value="UniProtKB-SubCell"/>
</dbReference>
<feature type="binding site" evidence="12">
    <location>
        <position position="54"/>
    </location>
    <ligand>
        <name>Zn(2+)</name>
        <dbReference type="ChEBI" id="CHEBI:29105"/>
    </ligand>
</feature>
<dbReference type="STRING" id="76193.A0A194RP61"/>
<dbReference type="PROSITE" id="PS50157">
    <property type="entry name" value="ZINC_FINGER_C2H2_2"/>
    <property type="match status" value="5"/>
</dbReference>
<keyword evidence="10" id="KW-0539">Nucleus</keyword>
<organism evidence="15 16">
    <name type="scientific">Papilio machaon</name>
    <name type="common">Old World swallowtail butterfly</name>
    <dbReference type="NCBI Taxonomy" id="76193"/>
    <lineage>
        <taxon>Eukaryota</taxon>
        <taxon>Metazoa</taxon>
        <taxon>Ecdysozoa</taxon>
        <taxon>Arthropoda</taxon>
        <taxon>Hexapoda</taxon>
        <taxon>Insecta</taxon>
        <taxon>Pterygota</taxon>
        <taxon>Neoptera</taxon>
        <taxon>Endopterygota</taxon>
        <taxon>Lepidoptera</taxon>
        <taxon>Glossata</taxon>
        <taxon>Ditrysia</taxon>
        <taxon>Papilionoidea</taxon>
        <taxon>Papilionidae</taxon>
        <taxon>Papilioninae</taxon>
        <taxon>Papilio</taxon>
    </lineage>
</organism>
<keyword evidence="9" id="KW-0804">Transcription</keyword>
<feature type="domain" description="C2H2-type" evidence="13">
    <location>
        <begin position="291"/>
        <end position="319"/>
    </location>
</feature>
<reference evidence="15 16" key="1">
    <citation type="journal article" date="2015" name="Nat. Commun.">
        <title>Outbred genome sequencing and CRISPR/Cas9 gene editing in butterflies.</title>
        <authorList>
            <person name="Li X."/>
            <person name="Fan D."/>
            <person name="Zhang W."/>
            <person name="Liu G."/>
            <person name="Zhang L."/>
            <person name="Zhao L."/>
            <person name="Fang X."/>
            <person name="Chen L."/>
            <person name="Dong Y."/>
            <person name="Chen Y."/>
            <person name="Ding Y."/>
            <person name="Zhao R."/>
            <person name="Feng M."/>
            <person name="Zhu Y."/>
            <person name="Feng Y."/>
            <person name="Jiang X."/>
            <person name="Zhu D."/>
            <person name="Xiang H."/>
            <person name="Feng X."/>
            <person name="Li S."/>
            <person name="Wang J."/>
            <person name="Zhang G."/>
            <person name="Kronforst M.R."/>
            <person name="Wang W."/>
        </authorList>
    </citation>
    <scope>NUCLEOTIDE SEQUENCE [LARGE SCALE GENOMIC DNA]</scope>
    <source>
        <strain evidence="15">Ya'a_city_454_Pm</strain>
        <tissue evidence="15">Whole body</tissue>
    </source>
</reference>
<evidence type="ECO:0000256" key="2">
    <source>
        <dbReference type="ARBA" id="ARBA00004123"/>
    </source>
</evidence>
<sequence>MVGSLMLWKLMHCKRFKKRSSNNNKKEKNLDLSVPSTDPLITVKIEVTEENKICRVCLKNGEVPIYDDNRTEDISEALINFGGIEITPDDEYPKFLCESCYALLRGAILFRKTAQDSDQRLRCPQKESDFESKNTDTSLDYDKKEKDRKKYICKKCDIDFDTFSEYSEHRLSQEHENLKHTCPICKNSYSSFYIKKHMAIHTLEVSHVCDICGKKFTVKGLFTRHRQTHFNNFPFSCSLCPYKGRFKESLKMHMRSHTGEKNYQCTRCPSKFIHKSNLNAHMLIHKDSFDFKCETCGRGFYNKRSLEQHIKVDHNGVKEHTCNICGKAFGYRKQMMKHQLRVHKREKFKSGRMPLYLQIQNKEQVQNETYQTPLL</sequence>
<keyword evidence="7" id="KW-0805">Transcription regulation</keyword>
<dbReference type="GO" id="GO:0006357">
    <property type="term" value="P:regulation of transcription by RNA polymerase II"/>
    <property type="evidence" value="ECO:0007669"/>
    <property type="project" value="TreeGrafter"/>
</dbReference>
<dbReference type="PANTHER" id="PTHR24404:SF114">
    <property type="entry name" value="KLUMPFUSS, ISOFORM B-RELATED"/>
    <property type="match status" value="1"/>
</dbReference>
<keyword evidence="16" id="KW-1185">Reference proteome</keyword>
<evidence type="ECO:0000313" key="16">
    <source>
        <dbReference type="Proteomes" id="UP000053240"/>
    </source>
</evidence>
<dbReference type="Pfam" id="PF07776">
    <property type="entry name" value="zf-AD"/>
    <property type="match status" value="1"/>
</dbReference>
<dbReference type="Proteomes" id="UP000053240">
    <property type="component" value="Unassembled WGS sequence"/>
</dbReference>
<evidence type="ECO:0000259" key="14">
    <source>
        <dbReference type="PROSITE" id="PS51915"/>
    </source>
</evidence>
<dbReference type="InParanoid" id="A0A194RP61"/>
<evidence type="ECO:0000259" key="13">
    <source>
        <dbReference type="PROSITE" id="PS50157"/>
    </source>
</evidence>